<dbReference type="Pfam" id="PF02657">
    <property type="entry name" value="SufE"/>
    <property type="match status" value="1"/>
</dbReference>
<dbReference type="Proteomes" id="UP001589758">
    <property type="component" value="Unassembled WGS sequence"/>
</dbReference>
<evidence type="ECO:0000259" key="2">
    <source>
        <dbReference type="Pfam" id="PF02657"/>
    </source>
</evidence>
<evidence type="ECO:0000313" key="4">
    <source>
        <dbReference type="Proteomes" id="UP001589758"/>
    </source>
</evidence>
<keyword evidence="4" id="KW-1185">Reference proteome</keyword>
<name>A0ABV6C850_9GAMM</name>
<reference evidence="3 4" key="1">
    <citation type="submission" date="2024-09" db="EMBL/GenBank/DDBJ databases">
        <authorList>
            <person name="Sun Q."/>
            <person name="Mori K."/>
        </authorList>
    </citation>
    <scope>NUCLEOTIDE SEQUENCE [LARGE SCALE GENOMIC DNA]</scope>
    <source>
        <strain evidence="3 4">CCM 8545</strain>
    </source>
</reference>
<comment type="caution">
    <text evidence="3">The sequence shown here is derived from an EMBL/GenBank/DDBJ whole genome shotgun (WGS) entry which is preliminary data.</text>
</comment>
<dbReference type="PANTHER" id="PTHR43597">
    <property type="entry name" value="SULFUR ACCEPTOR PROTEIN CSDE"/>
    <property type="match status" value="1"/>
</dbReference>
<protein>
    <submittedName>
        <fullName evidence="3">SufE family protein</fullName>
    </submittedName>
</protein>
<accession>A0ABV6C850</accession>
<comment type="similarity">
    <text evidence="1">Belongs to the SufE family.</text>
</comment>
<feature type="domain" description="Fe-S metabolism associated" evidence="2">
    <location>
        <begin position="13"/>
        <end position="132"/>
    </location>
</feature>
<dbReference type="RefSeq" id="WP_385876209.1">
    <property type="nucleotide sequence ID" value="NZ_JBHLXE010000033.1"/>
</dbReference>
<organism evidence="3 4">
    <name type="scientific">Thorsellia kenyensis</name>
    <dbReference type="NCBI Taxonomy" id="1549888"/>
    <lineage>
        <taxon>Bacteria</taxon>
        <taxon>Pseudomonadati</taxon>
        <taxon>Pseudomonadota</taxon>
        <taxon>Gammaproteobacteria</taxon>
        <taxon>Enterobacterales</taxon>
        <taxon>Thorselliaceae</taxon>
        <taxon>Thorsellia</taxon>
    </lineage>
</organism>
<evidence type="ECO:0000256" key="1">
    <source>
        <dbReference type="ARBA" id="ARBA00010282"/>
    </source>
</evidence>
<dbReference type="SUPFAM" id="SSF82649">
    <property type="entry name" value="SufE/NifU"/>
    <property type="match status" value="1"/>
</dbReference>
<sequence length="137" mass="15778">MTHFTQITELLSYFASLAQWEDRYRALIQLSQSLLTIPECQKNEILLLPGCESKLWLDISKTSDGKIIFIADSDSKILRGILYIIQLYCSEYTKENIANMNFTSLFEQIGVLHKLSSNRKKGILAIEERINKVMTDN</sequence>
<dbReference type="InterPro" id="IPR003808">
    <property type="entry name" value="Fe-S_metab-assoc_dom"/>
</dbReference>
<dbReference type="PANTHER" id="PTHR43597:SF5">
    <property type="entry name" value="SUFE-LIKE PROTEIN 2, CHLOROPLASTIC"/>
    <property type="match status" value="1"/>
</dbReference>
<dbReference type="EMBL" id="JBHLXE010000033">
    <property type="protein sequence ID" value="MFC0179115.1"/>
    <property type="molecule type" value="Genomic_DNA"/>
</dbReference>
<dbReference type="Gene3D" id="3.90.1010.10">
    <property type="match status" value="1"/>
</dbReference>
<gene>
    <name evidence="3" type="ORF">ACFFIT_03220</name>
</gene>
<proteinExistence type="inferred from homology"/>
<evidence type="ECO:0000313" key="3">
    <source>
        <dbReference type="EMBL" id="MFC0179115.1"/>
    </source>
</evidence>